<dbReference type="KEGG" id="min:Minf_1489"/>
<organism evidence="1 2">
    <name type="scientific">Methylacidiphilum infernorum (isolate V4)</name>
    <name type="common">Methylokorus infernorum (strain V4)</name>
    <dbReference type="NCBI Taxonomy" id="481448"/>
    <lineage>
        <taxon>Bacteria</taxon>
        <taxon>Pseudomonadati</taxon>
        <taxon>Verrucomicrobiota</taxon>
        <taxon>Methylacidiphilae</taxon>
        <taxon>Methylacidiphilales</taxon>
        <taxon>Methylacidiphilaceae</taxon>
        <taxon>Methylacidiphilum (ex Ratnadevi et al. 2023)</taxon>
    </lineage>
</organism>
<dbReference type="HOGENOM" id="CLU_3218509_0_0_0"/>
<proteinExistence type="predicted"/>
<evidence type="ECO:0000313" key="2">
    <source>
        <dbReference type="Proteomes" id="UP000009149"/>
    </source>
</evidence>
<accession>B3DW40</accession>
<dbReference type="EMBL" id="CP000975">
    <property type="protein sequence ID" value="ACD83543.1"/>
    <property type="molecule type" value="Genomic_DNA"/>
</dbReference>
<gene>
    <name evidence="1" type="ordered locus">Minf_1489</name>
</gene>
<dbReference type="AlphaFoldDB" id="B3DW40"/>
<protein>
    <submittedName>
        <fullName evidence="1">Uncharacterized protein</fullName>
    </submittedName>
</protein>
<dbReference type="Proteomes" id="UP000009149">
    <property type="component" value="Chromosome"/>
</dbReference>
<evidence type="ECO:0000313" key="1">
    <source>
        <dbReference type="EMBL" id="ACD83543.1"/>
    </source>
</evidence>
<reference evidence="1 2" key="1">
    <citation type="journal article" date="2008" name="Biol. Direct">
        <title>Complete genome sequence of the extremely acidophilic methanotroph isolate V4, Methylacidiphilum infernorum, a representative of the bacterial phylum Verrucomicrobia.</title>
        <authorList>
            <person name="Hou S."/>
            <person name="Makarova K.S."/>
            <person name="Saw J.H."/>
            <person name="Senin P."/>
            <person name="Ly B.V."/>
            <person name="Zhou Z."/>
            <person name="Ren Y."/>
            <person name="Wang J."/>
            <person name="Galperin M.Y."/>
            <person name="Omelchenko M.V."/>
            <person name="Wolf Y.I."/>
            <person name="Yutin N."/>
            <person name="Koonin E.V."/>
            <person name="Stott M.B."/>
            <person name="Mountain B.W."/>
            <person name="Crowe M.A."/>
            <person name="Smirnova A.V."/>
            <person name="Dunfield P.F."/>
            <person name="Feng L."/>
            <person name="Wang L."/>
            <person name="Alam M."/>
        </authorList>
    </citation>
    <scope>NUCLEOTIDE SEQUENCE [LARGE SCALE GENOMIC DNA]</scope>
    <source>
        <strain evidence="2">Isolate V4</strain>
    </source>
</reference>
<sequence>MSVERKFLFNIIRFPIIIVCQGRPFNRIIKADSHVILKSHFRIK</sequence>
<name>B3DW40_METI4</name>